<keyword evidence="1" id="KW-0175">Coiled coil</keyword>
<feature type="coiled-coil region" evidence="1">
    <location>
        <begin position="86"/>
        <end position="120"/>
    </location>
</feature>
<accession>A0A1I0RJX4</accession>
<gene>
    <name evidence="3" type="ORF">SAMN04488515_2816</name>
</gene>
<keyword evidence="3" id="KW-0966">Cell projection</keyword>
<keyword evidence="4" id="KW-1185">Reference proteome</keyword>
<protein>
    <submittedName>
        <fullName evidence="3">Flagellar motility protein MotE, a chaperone for MotC folding</fullName>
    </submittedName>
</protein>
<dbReference type="AlphaFoldDB" id="A0A1I0RJX4"/>
<evidence type="ECO:0000313" key="3">
    <source>
        <dbReference type="EMBL" id="SEW41349.1"/>
    </source>
</evidence>
<organism evidence="3 4">
    <name type="scientific">Cognatiyoonia koreensis</name>
    <dbReference type="NCBI Taxonomy" id="364200"/>
    <lineage>
        <taxon>Bacteria</taxon>
        <taxon>Pseudomonadati</taxon>
        <taxon>Pseudomonadota</taxon>
        <taxon>Alphaproteobacteria</taxon>
        <taxon>Rhodobacterales</taxon>
        <taxon>Paracoccaceae</taxon>
        <taxon>Cognatiyoonia</taxon>
    </lineage>
</organism>
<feature type="region of interest" description="Disordered" evidence="2">
    <location>
        <begin position="37"/>
        <end position="58"/>
    </location>
</feature>
<sequence>MSAGPRRKRSGTLHIVAGLLISSALLRFMDGSGQAYAEGEPATPAAVPMTPQGQADSSPDIDTLLATLLAREARVATQEEQITARLQALSVAEAEMQEQLDALVEAEESLRATIALAEEASQTDLGRLTTVYENMKPKDAAALFEEMAPDFAAGFLGMMRPEPAALIMTQLTPQTAHSISVVLAGRNAGVPTQ</sequence>
<dbReference type="RefSeq" id="WP_089996028.1">
    <property type="nucleotide sequence ID" value="NZ_FOIZ01000002.1"/>
</dbReference>
<dbReference type="Proteomes" id="UP000199167">
    <property type="component" value="Unassembled WGS sequence"/>
</dbReference>
<dbReference type="EMBL" id="FOIZ01000002">
    <property type="protein sequence ID" value="SEW41349.1"/>
    <property type="molecule type" value="Genomic_DNA"/>
</dbReference>
<evidence type="ECO:0000256" key="1">
    <source>
        <dbReference type="SAM" id="Coils"/>
    </source>
</evidence>
<dbReference type="OrthoDB" id="9791432at2"/>
<evidence type="ECO:0000313" key="4">
    <source>
        <dbReference type="Proteomes" id="UP000199167"/>
    </source>
</evidence>
<keyword evidence="3" id="KW-0969">Cilium</keyword>
<name>A0A1I0RJX4_9RHOB</name>
<keyword evidence="3" id="KW-0282">Flagellum</keyword>
<dbReference type="SUPFAM" id="SSF158791">
    <property type="entry name" value="MgtE N-terminal domain-like"/>
    <property type="match status" value="1"/>
</dbReference>
<proteinExistence type="predicted"/>
<evidence type="ECO:0000256" key="2">
    <source>
        <dbReference type="SAM" id="MobiDB-lite"/>
    </source>
</evidence>
<dbReference type="STRING" id="364200.SAMN04488515_2816"/>
<reference evidence="3 4" key="1">
    <citation type="submission" date="2016-10" db="EMBL/GenBank/DDBJ databases">
        <authorList>
            <person name="de Groot N.N."/>
        </authorList>
    </citation>
    <scope>NUCLEOTIDE SEQUENCE [LARGE SCALE GENOMIC DNA]</scope>
    <source>
        <strain evidence="3 4">DSM 17925</strain>
    </source>
</reference>